<evidence type="ECO:0000256" key="5">
    <source>
        <dbReference type="ARBA" id="ARBA00035434"/>
    </source>
</evidence>
<name>A0AAV8YYD9_9CUCU</name>
<comment type="caution">
    <text evidence="6">The sequence shown here is derived from an EMBL/GenBank/DDBJ whole genome shotgun (WGS) entry which is preliminary data.</text>
</comment>
<comment type="similarity">
    <text evidence="1">Belongs to the bacterial ribosomal protein bL34 family.</text>
</comment>
<dbReference type="FunFam" id="1.10.287.3980:FF:000001">
    <property type="entry name" value="Mitochondrial ribosomal protein L34"/>
    <property type="match status" value="1"/>
</dbReference>
<evidence type="ECO:0000256" key="4">
    <source>
        <dbReference type="ARBA" id="ARBA00035274"/>
    </source>
</evidence>
<dbReference type="PANTHER" id="PTHR14503:SF4">
    <property type="entry name" value="LARGE RIBOSOMAL SUBUNIT PROTEIN BL34M"/>
    <property type="match status" value="1"/>
</dbReference>
<gene>
    <name evidence="6" type="ORF">NQ318_016541</name>
</gene>
<dbReference type="GO" id="GO:0005762">
    <property type="term" value="C:mitochondrial large ribosomal subunit"/>
    <property type="evidence" value="ECO:0007669"/>
    <property type="project" value="TreeGrafter"/>
</dbReference>
<evidence type="ECO:0000256" key="3">
    <source>
        <dbReference type="ARBA" id="ARBA00023274"/>
    </source>
</evidence>
<dbReference type="Pfam" id="PF00468">
    <property type="entry name" value="Ribosomal_L34"/>
    <property type="match status" value="1"/>
</dbReference>
<dbReference type="NCBIfam" id="TIGR01030">
    <property type="entry name" value="rpmH_bact"/>
    <property type="match status" value="1"/>
</dbReference>
<keyword evidence="3" id="KW-0687">Ribonucleoprotein</keyword>
<dbReference type="AlphaFoldDB" id="A0AAV8YYD9"/>
<evidence type="ECO:0000313" key="7">
    <source>
        <dbReference type="Proteomes" id="UP001162162"/>
    </source>
</evidence>
<dbReference type="GO" id="GO:0006412">
    <property type="term" value="P:translation"/>
    <property type="evidence" value="ECO:0007669"/>
    <property type="project" value="InterPro"/>
</dbReference>
<evidence type="ECO:0000313" key="6">
    <source>
        <dbReference type="EMBL" id="KAJ8956088.1"/>
    </source>
</evidence>
<dbReference type="Proteomes" id="UP001162162">
    <property type="component" value="Unassembled WGS sequence"/>
</dbReference>
<protein>
    <recommendedName>
        <fullName evidence="4">Large ribosomal subunit protein bL34m</fullName>
    </recommendedName>
    <alternativeName>
        <fullName evidence="5">39S ribosomal protein L34, mitochondrial</fullName>
    </alternativeName>
</protein>
<dbReference type="InterPro" id="IPR000271">
    <property type="entry name" value="Ribosomal_bL34"/>
</dbReference>
<evidence type="ECO:0000256" key="2">
    <source>
        <dbReference type="ARBA" id="ARBA00022980"/>
    </source>
</evidence>
<reference evidence="6" key="1">
    <citation type="journal article" date="2023" name="Insect Mol. Biol.">
        <title>Genome sequencing provides insights into the evolution of gene families encoding plant cell wall-degrading enzymes in longhorned beetles.</title>
        <authorList>
            <person name="Shin N.R."/>
            <person name="Okamura Y."/>
            <person name="Kirsch R."/>
            <person name="Pauchet Y."/>
        </authorList>
    </citation>
    <scope>NUCLEOTIDE SEQUENCE</scope>
    <source>
        <strain evidence="6">AMC_N1</strain>
    </source>
</reference>
<dbReference type="Gene3D" id="1.10.287.3980">
    <property type="match status" value="1"/>
</dbReference>
<evidence type="ECO:0000256" key="1">
    <source>
        <dbReference type="ARBA" id="ARBA00010111"/>
    </source>
</evidence>
<proteinExistence type="inferred from homology"/>
<keyword evidence="7" id="KW-1185">Reference proteome</keyword>
<sequence length="97" mass="11219">MSLTGFFPGLVHTMRTLTSKISQPVCSFHSLTKESPSQINPGGLFSIPMRTVIRVHFPRPNERKRIKRHGFRARMSTPEGRRVIMNRILKGRFVYTH</sequence>
<dbReference type="PANTHER" id="PTHR14503">
    <property type="entry name" value="MITOCHONDRIAL RIBOSOMAL PROTEIN 34 FAMILY MEMBER"/>
    <property type="match status" value="1"/>
</dbReference>
<keyword evidence="2" id="KW-0689">Ribosomal protein</keyword>
<accession>A0AAV8YYD9</accession>
<dbReference type="EMBL" id="JAPWTK010000033">
    <property type="protein sequence ID" value="KAJ8956088.1"/>
    <property type="molecule type" value="Genomic_DNA"/>
</dbReference>
<organism evidence="6 7">
    <name type="scientific">Aromia moschata</name>
    <dbReference type="NCBI Taxonomy" id="1265417"/>
    <lineage>
        <taxon>Eukaryota</taxon>
        <taxon>Metazoa</taxon>
        <taxon>Ecdysozoa</taxon>
        <taxon>Arthropoda</taxon>
        <taxon>Hexapoda</taxon>
        <taxon>Insecta</taxon>
        <taxon>Pterygota</taxon>
        <taxon>Neoptera</taxon>
        <taxon>Endopterygota</taxon>
        <taxon>Coleoptera</taxon>
        <taxon>Polyphaga</taxon>
        <taxon>Cucujiformia</taxon>
        <taxon>Chrysomeloidea</taxon>
        <taxon>Cerambycidae</taxon>
        <taxon>Cerambycinae</taxon>
        <taxon>Callichromatini</taxon>
        <taxon>Aromia</taxon>
    </lineage>
</organism>
<dbReference type="GO" id="GO:0003735">
    <property type="term" value="F:structural constituent of ribosome"/>
    <property type="evidence" value="ECO:0007669"/>
    <property type="project" value="InterPro"/>
</dbReference>